<dbReference type="EMBL" id="JBFNXR010000054">
    <property type="protein sequence ID" value="MEW9857031.1"/>
    <property type="molecule type" value="Genomic_DNA"/>
</dbReference>
<evidence type="ECO:0000313" key="2">
    <source>
        <dbReference type="Proteomes" id="UP001556118"/>
    </source>
</evidence>
<comment type="caution">
    <text evidence="1">The sequence shown here is derived from an EMBL/GenBank/DDBJ whole genome shotgun (WGS) entry which is preliminary data.</text>
</comment>
<keyword evidence="2" id="KW-1185">Reference proteome</keyword>
<organism evidence="1 2">
    <name type="scientific">Novosphingobium rhizovicinum</name>
    <dbReference type="NCBI Taxonomy" id="3228928"/>
    <lineage>
        <taxon>Bacteria</taxon>
        <taxon>Pseudomonadati</taxon>
        <taxon>Pseudomonadota</taxon>
        <taxon>Alphaproteobacteria</taxon>
        <taxon>Sphingomonadales</taxon>
        <taxon>Sphingomonadaceae</taxon>
        <taxon>Novosphingobium</taxon>
    </lineage>
</organism>
<gene>
    <name evidence="1" type="ORF">ABUH87_18050</name>
</gene>
<dbReference type="RefSeq" id="WP_367775510.1">
    <property type="nucleotide sequence ID" value="NZ_JBFNXR010000054.1"/>
</dbReference>
<proteinExistence type="predicted"/>
<dbReference type="Proteomes" id="UP001556118">
    <property type="component" value="Unassembled WGS sequence"/>
</dbReference>
<sequence>MNAPPAPRIGRLDEGELHPGSLAEQFMSGCLAVLVRCPDLKGRLWEPLLECRDEQLPWEAPLLDIARNHHGSGDITTDLGDLFYFQLGLHGYIARKIELERDLHGGIQACPPHFAQGPDRFSSSPSTLMECWDLADRLLEALTPEGRDPPPSRIAVQRLKYQSGVSEFDALSDLTSNSLGRWGRLGARVDRTRLTARGWLKRKGPSDLYALLNEVPLVRQIGNRLNKLLERYDAIARVAPGERVIEAAHYDHRYFSALCGNRPDMVTQIYSHGLWQDLPVGLDELAILPGELAARRFGLPKVLHRVLHRQSSSAAASPTDERTRNVTLLLGAV</sequence>
<reference evidence="1 2" key="1">
    <citation type="submission" date="2024-06" db="EMBL/GenBank/DDBJ databases">
        <title>Novosphingobium rhizovicinus M1R2S20.</title>
        <authorList>
            <person name="Sun J.-Q."/>
        </authorList>
    </citation>
    <scope>NUCLEOTIDE SEQUENCE [LARGE SCALE GENOMIC DNA]</scope>
    <source>
        <strain evidence="1 2">M1R2S20</strain>
    </source>
</reference>
<protein>
    <submittedName>
        <fullName evidence="1">Uncharacterized protein</fullName>
    </submittedName>
</protein>
<name>A0ABV3RG12_9SPHN</name>
<accession>A0ABV3RG12</accession>
<evidence type="ECO:0000313" key="1">
    <source>
        <dbReference type="EMBL" id="MEW9857031.1"/>
    </source>
</evidence>